<dbReference type="Pfam" id="PF00672">
    <property type="entry name" value="HAMP"/>
    <property type="match status" value="1"/>
</dbReference>
<keyword evidence="11 12" id="KW-0472">Membrane</keyword>
<evidence type="ECO:0000313" key="15">
    <source>
        <dbReference type="Proteomes" id="UP000274920"/>
    </source>
</evidence>
<evidence type="ECO:0000256" key="8">
    <source>
        <dbReference type="ARBA" id="ARBA00022840"/>
    </source>
</evidence>
<dbReference type="InterPro" id="IPR010559">
    <property type="entry name" value="Sig_transdc_His_kin_internal"/>
</dbReference>
<evidence type="ECO:0000256" key="4">
    <source>
        <dbReference type="ARBA" id="ARBA00022679"/>
    </source>
</evidence>
<keyword evidence="5 12" id="KW-0812">Transmembrane</keyword>
<keyword evidence="10" id="KW-0902">Two-component regulatory system</keyword>
<dbReference type="Gene3D" id="6.10.340.10">
    <property type="match status" value="1"/>
</dbReference>
<evidence type="ECO:0000256" key="1">
    <source>
        <dbReference type="ARBA" id="ARBA00004651"/>
    </source>
</evidence>
<dbReference type="SMART" id="SM00304">
    <property type="entry name" value="HAMP"/>
    <property type="match status" value="1"/>
</dbReference>
<dbReference type="GO" id="GO:0000155">
    <property type="term" value="F:phosphorelay sensor kinase activity"/>
    <property type="evidence" value="ECO:0007669"/>
    <property type="project" value="InterPro"/>
</dbReference>
<feature type="transmembrane region" description="Helical" evidence="12">
    <location>
        <begin position="294"/>
        <end position="315"/>
    </location>
</feature>
<keyword evidence="15" id="KW-1185">Reference proteome</keyword>
<proteinExistence type="predicted"/>
<evidence type="ECO:0000256" key="9">
    <source>
        <dbReference type="ARBA" id="ARBA00022989"/>
    </source>
</evidence>
<dbReference type="Proteomes" id="UP000274920">
    <property type="component" value="Unassembled WGS sequence"/>
</dbReference>
<keyword evidence="7" id="KW-0418">Kinase</keyword>
<dbReference type="InterPro" id="IPR050640">
    <property type="entry name" value="Bact_2-comp_sensor_kinase"/>
</dbReference>
<protein>
    <submittedName>
        <fullName evidence="14">HAMP domain-containing protein</fullName>
    </submittedName>
</protein>
<dbReference type="InterPro" id="IPR003660">
    <property type="entry name" value="HAMP_dom"/>
</dbReference>
<dbReference type="PANTHER" id="PTHR34220:SF11">
    <property type="entry name" value="SENSOR PROTEIN KINASE HPTS"/>
    <property type="match status" value="1"/>
</dbReference>
<organism evidence="14 15">
    <name type="scientific">Schaedlerella arabinosiphila</name>
    <dbReference type="NCBI Taxonomy" id="2044587"/>
    <lineage>
        <taxon>Bacteria</taxon>
        <taxon>Bacillati</taxon>
        <taxon>Bacillota</taxon>
        <taxon>Clostridia</taxon>
        <taxon>Lachnospirales</taxon>
        <taxon>Lachnospiraceae</taxon>
        <taxon>Schaedlerella</taxon>
    </lineage>
</organism>
<reference evidence="14" key="1">
    <citation type="submission" date="2018-10" db="EMBL/GenBank/DDBJ databases">
        <title>Schaedlerella arabinophila gen. nov. sp. nov., isolated from the mouse intestinal tract and comparative analysis with the genome of the closely related altered Schaedler flora strain ASF502.</title>
        <authorList>
            <person name="Miyake S."/>
            <person name="Soh M."/>
            <person name="Seedorf H."/>
        </authorList>
    </citation>
    <scope>NUCLEOTIDE SEQUENCE [LARGE SCALE GENOMIC DNA]</scope>
    <source>
        <strain evidence="14">DSM 106076</strain>
    </source>
</reference>
<comment type="caution">
    <text evidence="14">The sequence shown here is derived from an EMBL/GenBank/DDBJ whole genome shotgun (WGS) entry which is preliminary data.</text>
</comment>
<accession>A0A426DEJ1</accession>
<evidence type="ECO:0000256" key="7">
    <source>
        <dbReference type="ARBA" id="ARBA00022777"/>
    </source>
</evidence>
<keyword evidence="6" id="KW-0547">Nucleotide-binding</keyword>
<gene>
    <name evidence="14" type="ORF">EBB54_07595</name>
</gene>
<dbReference type="Gene3D" id="3.30.565.10">
    <property type="entry name" value="Histidine kinase-like ATPase, C-terminal domain"/>
    <property type="match status" value="1"/>
</dbReference>
<evidence type="ECO:0000256" key="12">
    <source>
        <dbReference type="SAM" id="Phobius"/>
    </source>
</evidence>
<dbReference type="PROSITE" id="PS50885">
    <property type="entry name" value="HAMP"/>
    <property type="match status" value="1"/>
</dbReference>
<keyword evidence="3" id="KW-0597">Phosphoprotein</keyword>
<evidence type="ECO:0000259" key="13">
    <source>
        <dbReference type="PROSITE" id="PS50885"/>
    </source>
</evidence>
<evidence type="ECO:0000313" key="14">
    <source>
        <dbReference type="EMBL" id="RRK31240.1"/>
    </source>
</evidence>
<dbReference type="SUPFAM" id="SSF55874">
    <property type="entry name" value="ATPase domain of HSP90 chaperone/DNA topoisomerase II/histidine kinase"/>
    <property type="match status" value="1"/>
</dbReference>
<feature type="transmembrane region" description="Helical" evidence="12">
    <location>
        <begin position="16"/>
        <end position="37"/>
    </location>
</feature>
<evidence type="ECO:0000256" key="2">
    <source>
        <dbReference type="ARBA" id="ARBA00022475"/>
    </source>
</evidence>
<dbReference type="GO" id="GO:0005524">
    <property type="term" value="F:ATP binding"/>
    <property type="evidence" value="ECO:0007669"/>
    <property type="project" value="UniProtKB-KW"/>
</dbReference>
<keyword evidence="8" id="KW-0067">ATP-binding</keyword>
<name>A0A426DEJ1_9FIRM</name>
<sequence length="615" mass="70665">MGFIHRRHMKFQQKMFAVYAVFGVLISVIAGGIYYYVSASNFKQREYQNLNSAARQAAEQYSDLLRSMEDVSRYLLSNPSVLSSIKILTQEARNLENPKVIMESKNSIRILMNSDYLLRKFYRIIYFNERGDKISTADFGDKATKEVPVLENFEWYAQVKDNKGKLIISGIHKDVWGKYTFPEVFSTIKKIQGDSMGFFEVQVAQAEMDKLFEPPDEQMMICLMDAEGRILYHTDAELDMEFYQQFLGRTEIPTGEIETETGTLLTSVRFDEAEGIYIIVSEDISVMKAELDNIYLLTILLAGGFLVLSLSYILIASKQLTRPVLQLHKMIQDTSLETLGEPIKIPDSSDEFRDLGKAYADMRERLNEAVIRETYISVLQLQAQFDLLQAQVNPHFIFNVLNIISARGIKVGDEIICDICDDLAWMLRYATNTKEKYATIAQEISHLDKYFALLKYRYEQKLNYTVRIKKEVRLQKVPRIFLQQLVENSVLHGFQNTIGGMNIMVEGWADRELWFIRVRDNGDGFSKEILEALYQKLQKAKQDLGEERSYIELEIGGMGLINFYARLYLLEGEHTIFKPGNWENGAEILVGGKMLSAEEMIGRMDEDVSDFCGGG</sequence>
<evidence type="ECO:0000256" key="6">
    <source>
        <dbReference type="ARBA" id="ARBA00022741"/>
    </source>
</evidence>
<dbReference type="EMBL" id="RHJS01000002">
    <property type="protein sequence ID" value="RRK31240.1"/>
    <property type="molecule type" value="Genomic_DNA"/>
</dbReference>
<dbReference type="AlphaFoldDB" id="A0A426DEJ1"/>
<evidence type="ECO:0000256" key="3">
    <source>
        <dbReference type="ARBA" id="ARBA00022553"/>
    </source>
</evidence>
<feature type="domain" description="HAMP" evidence="13">
    <location>
        <begin position="318"/>
        <end position="371"/>
    </location>
</feature>
<dbReference type="Pfam" id="PF06580">
    <property type="entry name" value="His_kinase"/>
    <property type="match status" value="1"/>
</dbReference>
<keyword evidence="2" id="KW-1003">Cell membrane</keyword>
<dbReference type="GO" id="GO:0005886">
    <property type="term" value="C:plasma membrane"/>
    <property type="evidence" value="ECO:0007669"/>
    <property type="project" value="UniProtKB-SubCell"/>
</dbReference>
<comment type="subcellular location">
    <subcellularLocation>
        <location evidence="1">Cell membrane</location>
        <topology evidence="1">Multi-pass membrane protein</topology>
    </subcellularLocation>
</comment>
<evidence type="ECO:0000256" key="11">
    <source>
        <dbReference type="ARBA" id="ARBA00023136"/>
    </source>
</evidence>
<dbReference type="PANTHER" id="PTHR34220">
    <property type="entry name" value="SENSOR HISTIDINE KINASE YPDA"/>
    <property type="match status" value="1"/>
</dbReference>
<evidence type="ECO:0000256" key="10">
    <source>
        <dbReference type="ARBA" id="ARBA00023012"/>
    </source>
</evidence>
<keyword evidence="9 12" id="KW-1133">Transmembrane helix</keyword>
<keyword evidence="4" id="KW-0808">Transferase</keyword>
<dbReference type="InterPro" id="IPR036890">
    <property type="entry name" value="HATPase_C_sf"/>
</dbReference>
<evidence type="ECO:0000256" key="5">
    <source>
        <dbReference type="ARBA" id="ARBA00022692"/>
    </source>
</evidence>